<evidence type="ECO:0000259" key="4">
    <source>
        <dbReference type="Pfam" id="PF08541"/>
    </source>
</evidence>
<proteinExistence type="predicted"/>
<evidence type="ECO:0000313" key="7">
    <source>
        <dbReference type="Proteomes" id="UP000254425"/>
    </source>
</evidence>
<keyword evidence="3" id="KW-0012">Acyltransferase</keyword>
<dbReference type="InterPro" id="IPR013747">
    <property type="entry name" value="ACP_syn_III_C"/>
</dbReference>
<dbReference type="CDD" id="cd00827">
    <property type="entry name" value="init_cond_enzymes"/>
    <property type="match status" value="1"/>
</dbReference>
<keyword evidence="7" id="KW-1185">Reference proteome</keyword>
<dbReference type="AlphaFoldDB" id="A0A345XP00"/>
<dbReference type="PANTHER" id="PTHR34069:SF2">
    <property type="entry name" value="BETA-KETOACYL-[ACYL-CARRIER-PROTEIN] SYNTHASE III"/>
    <property type="match status" value="1"/>
</dbReference>
<keyword evidence="1" id="KW-0963">Cytoplasm</keyword>
<dbReference type="Gene3D" id="3.40.47.10">
    <property type="match status" value="2"/>
</dbReference>
<evidence type="ECO:0000256" key="2">
    <source>
        <dbReference type="ARBA" id="ARBA00022679"/>
    </source>
</evidence>
<dbReference type="GO" id="GO:0004315">
    <property type="term" value="F:3-oxoacyl-[acyl-carrier-protein] synthase activity"/>
    <property type="evidence" value="ECO:0007669"/>
    <property type="project" value="InterPro"/>
</dbReference>
<dbReference type="PANTHER" id="PTHR34069">
    <property type="entry name" value="3-OXOACYL-[ACYL-CARRIER-PROTEIN] SYNTHASE 3"/>
    <property type="match status" value="1"/>
</dbReference>
<dbReference type="GO" id="GO:0044550">
    <property type="term" value="P:secondary metabolite biosynthetic process"/>
    <property type="evidence" value="ECO:0007669"/>
    <property type="project" value="TreeGrafter"/>
</dbReference>
<dbReference type="InterPro" id="IPR016039">
    <property type="entry name" value="Thiolase-like"/>
</dbReference>
<dbReference type="KEGG" id="sarm:DVA86_12580"/>
<dbReference type="SUPFAM" id="SSF53901">
    <property type="entry name" value="Thiolase-like"/>
    <property type="match status" value="1"/>
</dbReference>
<dbReference type="Proteomes" id="UP000254425">
    <property type="component" value="Chromosome"/>
</dbReference>
<dbReference type="RefSeq" id="WP_208878171.1">
    <property type="nucleotide sequence ID" value="NZ_CP031320.1"/>
</dbReference>
<evidence type="ECO:0000256" key="1">
    <source>
        <dbReference type="ARBA" id="ARBA00022490"/>
    </source>
</evidence>
<name>A0A345XP00_9ACTN</name>
<dbReference type="EMBL" id="CP031320">
    <property type="protein sequence ID" value="AXK33366.1"/>
    <property type="molecule type" value="Genomic_DNA"/>
</dbReference>
<dbReference type="InterPro" id="IPR013751">
    <property type="entry name" value="ACP_syn_III_N"/>
</dbReference>
<feature type="domain" description="Beta-ketoacyl-[acyl-carrier-protein] synthase III N-terminal" evidence="5">
    <location>
        <begin position="108"/>
        <end position="177"/>
    </location>
</feature>
<gene>
    <name evidence="6" type="ORF">DVA86_12580</name>
</gene>
<dbReference type="Pfam" id="PF08541">
    <property type="entry name" value="ACP_syn_III_C"/>
    <property type="match status" value="1"/>
</dbReference>
<protein>
    <submittedName>
        <fullName evidence="6">3-oxoacyl-ACP synthase</fullName>
    </submittedName>
</protein>
<evidence type="ECO:0000256" key="3">
    <source>
        <dbReference type="ARBA" id="ARBA00023315"/>
    </source>
</evidence>
<organism evidence="6 7">
    <name type="scientific">Streptomyces armeniacus</name>
    <dbReference type="NCBI Taxonomy" id="83291"/>
    <lineage>
        <taxon>Bacteria</taxon>
        <taxon>Bacillati</taxon>
        <taxon>Actinomycetota</taxon>
        <taxon>Actinomycetes</taxon>
        <taxon>Kitasatosporales</taxon>
        <taxon>Streptomycetaceae</taxon>
        <taxon>Streptomyces</taxon>
    </lineage>
</organism>
<feature type="domain" description="Beta-ketoacyl-[acyl-carrier-protein] synthase III C-terminal" evidence="4">
    <location>
        <begin position="247"/>
        <end position="338"/>
    </location>
</feature>
<reference evidence="6 7" key="1">
    <citation type="submission" date="2018-07" db="EMBL/GenBank/DDBJ databases">
        <title>Draft genome of the type strain Streptomyces armeniacus ATCC 15676.</title>
        <authorList>
            <person name="Labana P."/>
            <person name="Gosse J.T."/>
            <person name="Boddy C.N."/>
        </authorList>
    </citation>
    <scope>NUCLEOTIDE SEQUENCE [LARGE SCALE GENOMIC DNA]</scope>
    <source>
        <strain evidence="6 7">ATCC 15676</strain>
    </source>
</reference>
<dbReference type="Pfam" id="PF08545">
    <property type="entry name" value="ACP_syn_III"/>
    <property type="match status" value="1"/>
</dbReference>
<evidence type="ECO:0000259" key="5">
    <source>
        <dbReference type="Pfam" id="PF08545"/>
    </source>
</evidence>
<evidence type="ECO:0000313" key="6">
    <source>
        <dbReference type="EMBL" id="AXK33366.1"/>
    </source>
</evidence>
<sequence>MRTPDVFVKGLGVFLPETVSVEQAVAEGRYPAEDVELHELAGAAVAGDTPAPEMALWAAQQAFKRCGHRPDEIDLLLYADSWYQGPDGWQPQYYLQRHLVGGDALAVEIRHGCNGMFSALELAASYLRAPSMRAALAVATDNFGTPMIDRWRFGPGYIAGDAASAVLLTTEPGFAQLLSVCTASVPEAEEVHRSGEPLFPPGPTAGRRLDFSGRTADFNRRSMAEGVGSRVWMTVHQKMVEAVNRCLDESGIGTADVTRAAFMNYSREIVEQRGMLALGLPMSKSTWEFGRTVGHLGASDQIVSLDHLLAAGELGPGDHMLLVGVGPGITISCAVVKILEPPPWTA</sequence>
<dbReference type="GO" id="GO:0006633">
    <property type="term" value="P:fatty acid biosynthetic process"/>
    <property type="evidence" value="ECO:0007669"/>
    <property type="project" value="InterPro"/>
</dbReference>
<keyword evidence="2" id="KW-0808">Transferase</keyword>
<accession>A0A345XP00</accession>